<evidence type="ECO:0000256" key="9">
    <source>
        <dbReference type="SAM" id="Phobius"/>
    </source>
</evidence>
<feature type="transmembrane region" description="Helical" evidence="9">
    <location>
        <begin position="325"/>
        <end position="344"/>
    </location>
</feature>
<dbReference type="Pfam" id="PF02254">
    <property type="entry name" value="TrkA_N"/>
    <property type="match status" value="1"/>
</dbReference>
<dbReference type="InterPro" id="IPR036291">
    <property type="entry name" value="NAD(P)-bd_dom_sf"/>
</dbReference>
<feature type="transmembrane region" description="Helical" evidence="9">
    <location>
        <begin position="119"/>
        <end position="139"/>
    </location>
</feature>
<dbReference type="EMBL" id="JBHUMO010000033">
    <property type="protein sequence ID" value="MFD2728690.1"/>
    <property type="molecule type" value="Genomic_DNA"/>
</dbReference>
<dbReference type="Gene3D" id="1.20.1530.20">
    <property type="match status" value="1"/>
</dbReference>
<dbReference type="InterPro" id="IPR036721">
    <property type="entry name" value="RCK_C_sf"/>
</dbReference>
<feature type="transmembrane region" description="Helical" evidence="9">
    <location>
        <begin position="179"/>
        <end position="198"/>
    </location>
</feature>
<dbReference type="Proteomes" id="UP001597427">
    <property type="component" value="Unassembled WGS sequence"/>
</dbReference>
<accession>A0ABW5TJE8</accession>
<feature type="transmembrane region" description="Helical" evidence="9">
    <location>
        <begin position="219"/>
        <end position="245"/>
    </location>
</feature>
<evidence type="ECO:0000256" key="3">
    <source>
        <dbReference type="ARBA" id="ARBA00022448"/>
    </source>
</evidence>
<keyword evidence="5 9" id="KW-0812">Transmembrane</keyword>
<dbReference type="Gene3D" id="3.40.50.720">
    <property type="entry name" value="NAD(P)-binding Rossmann-like Domain"/>
    <property type="match status" value="1"/>
</dbReference>
<evidence type="ECO:0000256" key="5">
    <source>
        <dbReference type="ARBA" id="ARBA00022692"/>
    </source>
</evidence>
<comment type="similarity">
    <text evidence="2">Belongs to the monovalent cation:proton antiporter 2 (CPA2) transporter (TC 2.A.37) family.</text>
</comment>
<keyword evidence="4" id="KW-0050">Antiport</keyword>
<evidence type="ECO:0000256" key="1">
    <source>
        <dbReference type="ARBA" id="ARBA00004141"/>
    </source>
</evidence>
<dbReference type="SUPFAM" id="SSF51735">
    <property type="entry name" value="NAD(P)-binding Rossmann-fold domains"/>
    <property type="match status" value="1"/>
</dbReference>
<comment type="subcellular location">
    <subcellularLocation>
        <location evidence="1">Membrane</location>
        <topology evidence="1">Multi-pass membrane protein</topology>
    </subcellularLocation>
</comment>
<dbReference type="Pfam" id="PF00999">
    <property type="entry name" value="Na_H_Exchanger"/>
    <property type="match status" value="1"/>
</dbReference>
<evidence type="ECO:0000313" key="11">
    <source>
        <dbReference type="EMBL" id="MFD2728690.1"/>
    </source>
</evidence>
<gene>
    <name evidence="11" type="ORF">ACFSR0_04505</name>
</gene>
<reference evidence="12" key="1">
    <citation type="journal article" date="2019" name="Int. J. Syst. Evol. Microbiol.">
        <title>The Global Catalogue of Microorganisms (GCM) 10K type strain sequencing project: providing services to taxonomists for standard genome sequencing and annotation.</title>
        <authorList>
            <consortium name="The Broad Institute Genomics Platform"/>
            <consortium name="The Broad Institute Genome Sequencing Center for Infectious Disease"/>
            <person name="Wu L."/>
            <person name="Ma J."/>
        </authorList>
    </citation>
    <scope>NUCLEOTIDE SEQUENCE [LARGE SCALE GENOMIC DNA]</scope>
    <source>
        <strain evidence="12">TISTR 932</strain>
    </source>
</reference>
<sequence length="605" mass="67392">MSLLIVLFAALMIPLAMARFKITAVPTAIAEIIVGIIIGKTGFQFVETTNNLSFLSSLGVIILIFLSGMEIDFSLFKSKSSEEKGTQPLPMAILSFVVILGTSVLLAFVVKFLGMFDNIMLSTILFSTIALGVVIAALKEKELLSKPYGQTLLLIAVLGEIIPLLALSAYAALNGGQSEQIWLILVIFLVAILLLWRFRGIYDFFAKVDKSTTQLDIRLAFFIVFTLVTVAETVGAENILGAFLAGIVMKLLQPSESTQEKLTSVGYGFFIPVFFIMTGAKLELRSLLIQPEAWLMILLLFVCFMVAKAGLFFTMQKAFNRTNALAGACISATTITLVLPTLEVAAHLDQITEVQVGEFTLAAVLCCILAPIFFNKFYQSTEEEEQLTKVTFFGTNVLTIPVAQQLAKGWYDIQMVTDDREHYETFRSAMDHVLFLENREEQTLIDKQIFDADVLVLGYRDDAINYEIAQLAAKYEVPRVIVRLESHDLTDTKYEQLQAKGAELFNTFDVNISLLREMIDSPSTLKMLTDTESGLYEVSVNNRRYTGIPIKSLPFIEAITISRIYRNNEFIAPRGNTVIELGDHLIFTGNKETVKELRHLLSLTN</sequence>
<feature type="transmembrane region" description="Helical" evidence="9">
    <location>
        <begin position="151"/>
        <end position="173"/>
    </location>
</feature>
<feature type="transmembrane region" description="Helical" evidence="9">
    <location>
        <begin position="356"/>
        <end position="374"/>
    </location>
</feature>
<feature type="transmembrane region" description="Helical" evidence="9">
    <location>
        <begin position="52"/>
        <end position="71"/>
    </location>
</feature>
<dbReference type="InterPro" id="IPR038770">
    <property type="entry name" value="Na+/solute_symporter_sf"/>
</dbReference>
<dbReference type="Gene3D" id="3.30.70.1450">
    <property type="entry name" value="Regulator of K+ conductance, C-terminal domain"/>
    <property type="match status" value="1"/>
</dbReference>
<evidence type="ECO:0000256" key="7">
    <source>
        <dbReference type="ARBA" id="ARBA00023065"/>
    </source>
</evidence>
<dbReference type="PANTHER" id="PTHR43562:SF1">
    <property type="entry name" value="NA(+)_H(+) ANTIPORTER YJBQ-RELATED"/>
    <property type="match status" value="1"/>
</dbReference>
<evidence type="ECO:0000256" key="8">
    <source>
        <dbReference type="ARBA" id="ARBA00023136"/>
    </source>
</evidence>
<comment type="caution">
    <text evidence="11">The sequence shown here is derived from an EMBL/GenBank/DDBJ whole genome shotgun (WGS) entry which is preliminary data.</text>
</comment>
<organism evidence="11 12">
    <name type="scientific">Enterococcus camelliae</name>
    <dbReference type="NCBI Taxonomy" id="453959"/>
    <lineage>
        <taxon>Bacteria</taxon>
        <taxon>Bacillati</taxon>
        <taxon>Bacillota</taxon>
        <taxon>Bacilli</taxon>
        <taxon>Lactobacillales</taxon>
        <taxon>Enterococcaceae</taxon>
        <taxon>Enterococcus</taxon>
    </lineage>
</organism>
<feature type="transmembrane region" description="Helical" evidence="9">
    <location>
        <begin position="265"/>
        <end position="282"/>
    </location>
</feature>
<dbReference type="InterPro" id="IPR006037">
    <property type="entry name" value="RCK_C"/>
</dbReference>
<feature type="domain" description="RCK C-terminal" evidence="10">
    <location>
        <begin position="520"/>
        <end position="603"/>
    </location>
</feature>
<dbReference type="Pfam" id="PF02080">
    <property type="entry name" value="TrkA_C"/>
    <property type="match status" value="1"/>
</dbReference>
<proteinExistence type="inferred from homology"/>
<dbReference type="SUPFAM" id="SSF116726">
    <property type="entry name" value="TrkA C-terminal domain-like"/>
    <property type="match status" value="1"/>
</dbReference>
<dbReference type="PROSITE" id="PS51202">
    <property type="entry name" value="RCK_C"/>
    <property type="match status" value="1"/>
</dbReference>
<dbReference type="InterPro" id="IPR003148">
    <property type="entry name" value="RCK_N"/>
</dbReference>
<evidence type="ECO:0000259" key="10">
    <source>
        <dbReference type="PROSITE" id="PS51202"/>
    </source>
</evidence>
<keyword evidence="7" id="KW-0406">Ion transport</keyword>
<feature type="transmembrane region" description="Helical" evidence="9">
    <location>
        <begin position="92"/>
        <end position="113"/>
    </location>
</feature>
<keyword evidence="3" id="KW-0813">Transport</keyword>
<keyword evidence="8 9" id="KW-0472">Membrane</keyword>
<protein>
    <submittedName>
        <fullName evidence="11">Monovalent cation:proton antiporter family protein</fullName>
    </submittedName>
</protein>
<evidence type="ECO:0000256" key="2">
    <source>
        <dbReference type="ARBA" id="ARBA00005551"/>
    </source>
</evidence>
<evidence type="ECO:0000256" key="6">
    <source>
        <dbReference type="ARBA" id="ARBA00022989"/>
    </source>
</evidence>
<evidence type="ECO:0000256" key="4">
    <source>
        <dbReference type="ARBA" id="ARBA00022449"/>
    </source>
</evidence>
<feature type="transmembrane region" description="Helical" evidence="9">
    <location>
        <begin position="294"/>
        <end position="313"/>
    </location>
</feature>
<dbReference type="RefSeq" id="WP_379980343.1">
    <property type="nucleotide sequence ID" value="NZ_JBHUMO010000033.1"/>
</dbReference>
<dbReference type="PANTHER" id="PTHR43562">
    <property type="entry name" value="NAPA-TYPE SODIUM/HYDROGEN ANTIPORTER"/>
    <property type="match status" value="1"/>
</dbReference>
<dbReference type="InterPro" id="IPR006153">
    <property type="entry name" value="Cation/H_exchanger_TM"/>
</dbReference>
<name>A0ABW5TJE8_9ENTE</name>
<keyword evidence="12" id="KW-1185">Reference proteome</keyword>
<keyword evidence="6 9" id="KW-1133">Transmembrane helix</keyword>
<evidence type="ECO:0000313" key="12">
    <source>
        <dbReference type="Proteomes" id="UP001597427"/>
    </source>
</evidence>